<gene>
    <name evidence="3" type="ORF">ENU66_05695</name>
</gene>
<name>A0A7V3ZY34_UNCW3</name>
<dbReference type="InterPro" id="IPR019734">
    <property type="entry name" value="TPR_rpt"/>
</dbReference>
<dbReference type="PROSITE" id="PS50005">
    <property type="entry name" value="TPR"/>
    <property type="match status" value="1"/>
</dbReference>
<evidence type="ECO:0000313" key="3">
    <source>
        <dbReference type="EMBL" id="HGL17798.1"/>
    </source>
</evidence>
<dbReference type="GO" id="GO:0043709">
    <property type="term" value="P:cell adhesion involved in single-species biofilm formation"/>
    <property type="evidence" value="ECO:0007669"/>
    <property type="project" value="TreeGrafter"/>
</dbReference>
<dbReference type="SUPFAM" id="SSF55073">
    <property type="entry name" value="Nucleotide cyclase"/>
    <property type="match status" value="1"/>
</dbReference>
<dbReference type="Gene3D" id="1.25.40.10">
    <property type="entry name" value="Tetratricopeptide repeat domain"/>
    <property type="match status" value="3"/>
</dbReference>
<dbReference type="SMART" id="SM00267">
    <property type="entry name" value="GGDEF"/>
    <property type="match status" value="1"/>
</dbReference>
<organism evidence="3">
    <name type="scientific">candidate division WOR-3 bacterium</name>
    <dbReference type="NCBI Taxonomy" id="2052148"/>
    <lineage>
        <taxon>Bacteria</taxon>
        <taxon>Bacteria division WOR-3</taxon>
    </lineage>
</organism>
<dbReference type="InterPro" id="IPR000160">
    <property type="entry name" value="GGDEF_dom"/>
</dbReference>
<dbReference type="GO" id="GO:0005886">
    <property type="term" value="C:plasma membrane"/>
    <property type="evidence" value="ECO:0007669"/>
    <property type="project" value="TreeGrafter"/>
</dbReference>
<dbReference type="NCBIfam" id="TIGR00254">
    <property type="entry name" value="GGDEF"/>
    <property type="match status" value="1"/>
</dbReference>
<dbReference type="CDD" id="cd01949">
    <property type="entry name" value="GGDEF"/>
    <property type="match status" value="1"/>
</dbReference>
<accession>A0A7V3ZY34</accession>
<evidence type="ECO:0000256" key="1">
    <source>
        <dbReference type="PROSITE-ProRule" id="PRU00339"/>
    </source>
</evidence>
<dbReference type="SMART" id="SM00028">
    <property type="entry name" value="TPR"/>
    <property type="match status" value="5"/>
</dbReference>
<dbReference type="PANTHER" id="PTHR45138">
    <property type="entry name" value="REGULATORY COMPONENTS OF SENSORY TRANSDUCTION SYSTEM"/>
    <property type="match status" value="1"/>
</dbReference>
<keyword evidence="1" id="KW-0802">TPR repeat</keyword>
<dbReference type="InterPro" id="IPR029787">
    <property type="entry name" value="Nucleotide_cyclase"/>
</dbReference>
<dbReference type="PANTHER" id="PTHR45138:SF9">
    <property type="entry name" value="DIGUANYLATE CYCLASE DGCM-RELATED"/>
    <property type="match status" value="1"/>
</dbReference>
<dbReference type="Pfam" id="PF00990">
    <property type="entry name" value="GGDEF"/>
    <property type="match status" value="1"/>
</dbReference>
<dbReference type="Gene3D" id="3.30.70.270">
    <property type="match status" value="1"/>
</dbReference>
<dbReference type="FunFam" id="3.30.70.270:FF:000001">
    <property type="entry name" value="Diguanylate cyclase domain protein"/>
    <property type="match status" value="1"/>
</dbReference>
<dbReference type="InterPro" id="IPR050469">
    <property type="entry name" value="Diguanylate_Cyclase"/>
</dbReference>
<proteinExistence type="predicted"/>
<dbReference type="InterPro" id="IPR027417">
    <property type="entry name" value="P-loop_NTPase"/>
</dbReference>
<dbReference type="SUPFAM" id="SSF48452">
    <property type="entry name" value="TPR-like"/>
    <property type="match status" value="2"/>
</dbReference>
<evidence type="ECO:0000259" key="2">
    <source>
        <dbReference type="PROSITE" id="PS50887"/>
    </source>
</evidence>
<dbReference type="InterPro" id="IPR043128">
    <property type="entry name" value="Rev_trsase/Diguanyl_cyclase"/>
</dbReference>
<dbReference type="Pfam" id="PF13424">
    <property type="entry name" value="TPR_12"/>
    <property type="match status" value="1"/>
</dbReference>
<dbReference type="Pfam" id="PF13181">
    <property type="entry name" value="TPR_8"/>
    <property type="match status" value="2"/>
</dbReference>
<reference evidence="3" key="1">
    <citation type="journal article" date="2020" name="mSystems">
        <title>Genome- and Community-Level Interaction Insights into Carbon Utilization and Element Cycling Functions of Hydrothermarchaeota in Hydrothermal Sediment.</title>
        <authorList>
            <person name="Zhou Z."/>
            <person name="Liu Y."/>
            <person name="Xu W."/>
            <person name="Pan J."/>
            <person name="Luo Z.H."/>
            <person name="Li M."/>
        </authorList>
    </citation>
    <scope>NUCLEOTIDE SEQUENCE [LARGE SCALE GENOMIC DNA]</scope>
    <source>
        <strain evidence="3">SpSt-69</strain>
    </source>
</reference>
<protein>
    <submittedName>
        <fullName evidence="3">Diguanylate cyclase</fullName>
    </submittedName>
</protein>
<dbReference type="Pfam" id="PF13191">
    <property type="entry name" value="AAA_16"/>
    <property type="match status" value="1"/>
</dbReference>
<dbReference type="PROSITE" id="PS50887">
    <property type="entry name" value="GGDEF"/>
    <property type="match status" value="1"/>
</dbReference>
<dbReference type="EMBL" id="DTDJ01000036">
    <property type="protein sequence ID" value="HGL17798.1"/>
    <property type="molecule type" value="Genomic_DNA"/>
</dbReference>
<dbReference type="AlphaFoldDB" id="A0A7V3ZY34"/>
<dbReference type="InterPro" id="IPR011990">
    <property type="entry name" value="TPR-like_helical_dom_sf"/>
</dbReference>
<feature type="repeat" description="TPR" evidence="1">
    <location>
        <begin position="637"/>
        <end position="670"/>
    </location>
</feature>
<dbReference type="GO" id="GO:1902201">
    <property type="term" value="P:negative regulation of bacterial-type flagellum-dependent cell motility"/>
    <property type="evidence" value="ECO:0007669"/>
    <property type="project" value="TreeGrafter"/>
</dbReference>
<dbReference type="SUPFAM" id="SSF52540">
    <property type="entry name" value="P-loop containing nucleoside triphosphate hydrolases"/>
    <property type="match status" value="1"/>
</dbReference>
<dbReference type="InterPro" id="IPR041664">
    <property type="entry name" value="AAA_16"/>
</dbReference>
<dbReference type="GO" id="GO:0052621">
    <property type="term" value="F:diguanylate cyclase activity"/>
    <property type="evidence" value="ECO:0007669"/>
    <property type="project" value="TreeGrafter"/>
</dbReference>
<dbReference type="Gene3D" id="3.40.50.300">
    <property type="entry name" value="P-loop containing nucleotide triphosphate hydrolases"/>
    <property type="match status" value="1"/>
</dbReference>
<feature type="domain" description="GGDEF" evidence="2">
    <location>
        <begin position="38"/>
        <end position="164"/>
    </location>
</feature>
<sequence>MLKETVKHLVDDLTGVLTRSAIYSLIEQEVKRIKRYGGKSSLLFVDLDNFKYINDLYGHFEGDKTLLNFVQILKETLRESDTIARYGGDEFIILLPNTSLERAENVADRIIRNLSQQNLKISCSIGIVEIPTHGTESEILIEKADKAMYKAKQAGKGRFFTYIEETLYPRIPSKIFVGRQKEKAKLITLLNEHYPLVLIKGEAGTGKTRFAIECLKLIEDSRILSTQCYGSLSQIPYVPFQELIKRYREKHEIEFREIYSNLDSYQKQALKPIVPDLSQPITTDIDIFKFFETFMQLLEEIADNKKLLVYIDDIHWIDSSSVNLVNYIVRNTPKNITILATARIEELETSYIKETLKKLIDEKLTIEFEIPPLDESSTFELVESILQAPAQDDLKKLIFQKTGGNPLFVEEIIKELFENGHIVLEDDEWKLKEYEKLVLPETIEALIKNRLKKFSGEKVLEVAAIIGQEFHVDLIANVTNLNRGYIYEVINKLLKEKLVEQLKEDYFAFKEGIIRDAILNEISSSKKRYISKTILEVLESKLPSFGGKEELCAYHAWLSQDKEKIKFYSKLAAEKTKKAFAYEEAIRFLQWYTESEDNEIEREKAFAEYVTLLSIKGELKKAIELLKDYIANNKVSALSYRKLAELLIESGDPQSAMEAIEKSLELEENAESYTLKAWILKRQFKIQESYNLLEDLLNRQDIQIEEKTLADAYNAQALNLMDLNQTEKALELLEKAEEIRNRHQNIRGLGSVCINRAIVLSRAGKYEEALKEYDRAEFYYRKVGYKAGLITVLNNKASIYLDLRRYQEALENFKKAAIESKKVFDRHLLALALNNISVTLRFMEFHEEALEAIKEAYQVASELGMKDALISIKRNLAYVYAIGFKDLEKSVPIINEVLKEIGGPKKTYASLLVYLQAIEIFLIERDFNKVKELLEALKQALENSVYEEFKINAYSIEMAFNFYQGRKEEFKQAFQKAWSIIEKADSKRRTDFWITFLEGIADTFCYLGKGNISLKILNYLITYSERNSFIQDVERIKRKIERVKRLFLVDSSQ</sequence>
<comment type="caution">
    <text evidence="3">The sequence shown here is derived from an EMBL/GenBank/DDBJ whole genome shotgun (WGS) entry which is preliminary data.</text>
</comment>